<dbReference type="SUPFAM" id="SSF48726">
    <property type="entry name" value="Immunoglobulin"/>
    <property type="match status" value="1"/>
</dbReference>
<keyword evidence="2" id="KW-1133">Transmembrane helix</keyword>
<evidence type="ECO:0000256" key="3">
    <source>
        <dbReference type="SAM" id="SignalP"/>
    </source>
</evidence>
<keyword evidence="2" id="KW-0812">Transmembrane</keyword>
<dbReference type="SMART" id="SM00409">
    <property type="entry name" value="IG"/>
    <property type="match status" value="1"/>
</dbReference>
<keyword evidence="3" id="KW-0732">Signal</keyword>
<reference evidence="5" key="1">
    <citation type="submission" date="2021-01" db="EMBL/GenBank/DDBJ databases">
        <authorList>
            <person name="Zahm M."/>
            <person name="Roques C."/>
            <person name="Cabau C."/>
            <person name="Klopp C."/>
            <person name="Donnadieu C."/>
            <person name="Jouanno E."/>
            <person name="Lampietro C."/>
            <person name="Louis A."/>
            <person name="Herpin A."/>
            <person name="Echchiki A."/>
            <person name="Berthelot C."/>
            <person name="Parey E."/>
            <person name="Roest-Crollius H."/>
            <person name="Braasch I."/>
            <person name="Postlethwait J."/>
            <person name="Bobe J."/>
            <person name="Montfort J."/>
            <person name="Bouchez O."/>
            <person name="Begum T."/>
            <person name="Mejri S."/>
            <person name="Adams A."/>
            <person name="Chen W.-J."/>
            <person name="Guiguen Y."/>
        </authorList>
    </citation>
    <scope>NUCLEOTIDE SEQUENCE</scope>
    <source>
        <tissue evidence="5">Blood</tissue>
    </source>
</reference>
<dbReference type="EMBL" id="JAERUA010000022">
    <property type="protein sequence ID" value="KAI1883903.1"/>
    <property type="molecule type" value="Genomic_DNA"/>
</dbReference>
<dbReference type="InterPro" id="IPR003599">
    <property type="entry name" value="Ig_sub"/>
</dbReference>
<feature type="transmembrane region" description="Helical" evidence="2">
    <location>
        <begin position="141"/>
        <end position="162"/>
    </location>
</feature>
<dbReference type="InterPro" id="IPR007110">
    <property type="entry name" value="Ig-like_dom"/>
</dbReference>
<feature type="chain" id="PRO_5035882909" description="Ig-like domain-containing protein" evidence="3">
    <location>
        <begin position="26"/>
        <end position="236"/>
    </location>
</feature>
<dbReference type="PROSITE" id="PS50835">
    <property type="entry name" value="IG_LIKE"/>
    <property type="match status" value="1"/>
</dbReference>
<dbReference type="InterPro" id="IPR036179">
    <property type="entry name" value="Ig-like_dom_sf"/>
</dbReference>
<feature type="domain" description="Ig-like" evidence="4">
    <location>
        <begin position="13"/>
        <end position="122"/>
    </location>
</feature>
<proteinExistence type="predicted"/>
<dbReference type="OrthoDB" id="9905432at2759"/>
<dbReference type="Proteomes" id="UP000829720">
    <property type="component" value="Unassembled WGS sequence"/>
</dbReference>
<organism evidence="5 6">
    <name type="scientific">Albula goreensis</name>
    <dbReference type="NCBI Taxonomy" id="1534307"/>
    <lineage>
        <taxon>Eukaryota</taxon>
        <taxon>Metazoa</taxon>
        <taxon>Chordata</taxon>
        <taxon>Craniata</taxon>
        <taxon>Vertebrata</taxon>
        <taxon>Euteleostomi</taxon>
        <taxon>Actinopterygii</taxon>
        <taxon>Neopterygii</taxon>
        <taxon>Teleostei</taxon>
        <taxon>Albuliformes</taxon>
        <taxon>Albulidae</taxon>
        <taxon>Albula</taxon>
    </lineage>
</organism>
<keyword evidence="2" id="KW-0472">Membrane</keyword>
<dbReference type="PANTHER" id="PTHR15297:SF2">
    <property type="entry name" value="IMMUNOGLOBULIN SUPERFAMILY MEMBER 6"/>
    <property type="match status" value="1"/>
</dbReference>
<dbReference type="InterPro" id="IPR013783">
    <property type="entry name" value="Ig-like_fold"/>
</dbReference>
<gene>
    <name evidence="5" type="ORF">AGOR_G00220880</name>
</gene>
<dbReference type="AlphaFoldDB" id="A0A8T3CFR3"/>
<dbReference type="PANTHER" id="PTHR15297">
    <property type="entry name" value="IMMUNOGLOBULIN SUPERFAMILY MEMBER 6"/>
    <property type="match status" value="1"/>
</dbReference>
<dbReference type="InterPro" id="IPR039089">
    <property type="entry name" value="IGSF6"/>
</dbReference>
<evidence type="ECO:0000313" key="6">
    <source>
        <dbReference type="Proteomes" id="UP000829720"/>
    </source>
</evidence>
<dbReference type="Gene3D" id="2.60.40.10">
    <property type="entry name" value="Immunoglobulins"/>
    <property type="match status" value="1"/>
</dbReference>
<feature type="compositionally biased region" description="Basic and acidic residues" evidence="1">
    <location>
        <begin position="216"/>
        <end position="229"/>
    </location>
</feature>
<evidence type="ECO:0000256" key="2">
    <source>
        <dbReference type="SAM" id="Phobius"/>
    </source>
</evidence>
<evidence type="ECO:0000256" key="1">
    <source>
        <dbReference type="SAM" id="MobiDB-lite"/>
    </source>
</evidence>
<evidence type="ECO:0000313" key="5">
    <source>
        <dbReference type="EMBL" id="KAI1883903.1"/>
    </source>
</evidence>
<feature type="signal peptide" evidence="3">
    <location>
        <begin position="1"/>
        <end position="25"/>
    </location>
</feature>
<feature type="region of interest" description="Disordered" evidence="1">
    <location>
        <begin position="204"/>
        <end position="236"/>
    </location>
</feature>
<sequence length="236" mass="26424">MDITVVRIMVLLPLFTLICCAGGLAELCRVVITQPAELSASVGTDSVVLPCSLQHSCPNTTATVRWLRFYHSSHQQLSDHPPKYNLQDQTLTIQSPLANDSGIYYCAVDLTASQQQGAPSIGSGTLLVVTDRSQLVLKKTLLWLLFSILALYSSLILILLICKKAGCESCLYRVKRSSSRTNGSTRRLRFHAVVQELYRKRNLHRVSQRTSSPHTHQREVEHPHSHSPDEDVYQNM</sequence>
<accession>A0A8T3CFR3</accession>
<keyword evidence="6" id="KW-1185">Reference proteome</keyword>
<evidence type="ECO:0000259" key="4">
    <source>
        <dbReference type="PROSITE" id="PS50835"/>
    </source>
</evidence>
<name>A0A8T3CFR3_9TELE</name>
<protein>
    <recommendedName>
        <fullName evidence="4">Ig-like domain-containing protein</fullName>
    </recommendedName>
</protein>
<comment type="caution">
    <text evidence="5">The sequence shown here is derived from an EMBL/GenBank/DDBJ whole genome shotgun (WGS) entry which is preliminary data.</text>
</comment>